<dbReference type="PRINTS" id="PR00364">
    <property type="entry name" value="DISEASERSIST"/>
</dbReference>
<accession>A0ABR9URL7</accession>
<keyword evidence="4" id="KW-1185">Reference proteome</keyword>
<dbReference type="InterPro" id="IPR058651">
    <property type="entry name" value="HTH_VMAP-M9"/>
</dbReference>
<feature type="domain" description="NB-ARC" evidence="1">
    <location>
        <begin position="134"/>
        <end position="234"/>
    </location>
</feature>
<dbReference type="EMBL" id="JADEWN010000020">
    <property type="protein sequence ID" value="MBE9190700.1"/>
    <property type="molecule type" value="Genomic_DNA"/>
</dbReference>
<protein>
    <submittedName>
        <fullName evidence="3">NACHT domain-containing protein</fullName>
    </submittedName>
</protein>
<feature type="domain" description="vWA-MoxR associated protein N-terminal HTH" evidence="2">
    <location>
        <begin position="11"/>
        <end position="80"/>
    </location>
</feature>
<dbReference type="RefSeq" id="WP_193931873.1">
    <property type="nucleotide sequence ID" value="NZ_CAWPMZ010000043.1"/>
</dbReference>
<dbReference type="Pfam" id="PF00931">
    <property type="entry name" value="NB-ARC"/>
    <property type="match status" value="1"/>
</dbReference>
<name>A0ABR9URL7_9CHRO</name>
<organism evidence="3 4">
    <name type="scientific">Gloeocapsopsis crepidinum LEGE 06123</name>
    <dbReference type="NCBI Taxonomy" id="588587"/>
    <lineage>
        <taxon>Bacteria</taxon>
        <taxon>Bacillati</taxon>
        <taxon>Cyanobacteriota</taxon>
        <taxon>Cyanophyceae</taxon>
        <taxon>Oscillatoriophycideae</taxon>
        <taxon>Chroococcales</taxon>
        <taxon>Chroococcaceae</taxon>
        <taxon>Gloeocapsopsis</taxon>
    </lineage>
</organism>
<comment type="caution">
    <text evidence="3">The sequence shown here is derived from an EMBL/GenBank/DDBJ whole genome shotgun (WGS) entry which is preliminary data.</text>
</comment>
<evidence type="ECO:0000259" key="2">
    <source>
        <dbReference type="Pfam" id="PF26355"/>
    </source>
</evidence>
<dbReference type="Proteomes" id="UP000651156">
    <property type="component" value="Unassembled WGS sequence"/>
</dbReference>
<sequence length="458" mass="52726">MNISVERALEILDQFKVDLSEVQEMVFKQTWEGHSYQEIAKNSGYQFSYIRDIGYRLWQLLSAAFEQKITKNNIQHVLKHYVLSTESSKLNSNDSVYLPEKTPGTIPITYQTEIALHSKDRKEALDISAFFEREAEVATLKQWISQRCRLITILGVRGIGKTTLATIATEQVQQEFRHIIWRSLHNTQTVNDLLREIIAGLCPHPEVNLPLSLQGLISCLMQYLREYRCLLVLDSYEFILQKKQRSGHYAADYEGYGQFLQRVAVERHQSCVIIVTQEKPIGISAVETEYLPVRSLHVQGLSQQAAEQILKAKNLNFTKDEGSELINVYDGNPLFLRSVAVSIQSLFGGDVSRFLSQKTFVFGDIWDAIEQQFNRLSIAEKLLMYWLSTNDDWSLLWECPDSLQFSRREILEALQSLQHKALIEIDSFCLTQPVVIKEYMAESIKHRKPDVIELVKAS</sequence>
<dbReference type="InterPro" id="IPR002182">
    <property type="entry name" value="NB-ARC"/>
</dbReference>
<evidence type="ECO:0000259" key="1">
    <source>
        <dbReference type="Pfam" id="PF00931"/>
    </source>
</evidence>
<dbReference type="Gene3D" id="3.40.50.300">
    <property type="entry name" value="P-loop containing nucleotide triphosphate hydrolases"/>
    <property type="match status" value="1"/>
</dbReference>
<dbReference type="Pfam" id="PF26355">
    <property type="entry name" value="HTH_VMAP-M9"/>
    <property type="match status" value="1"/>
</dbReference>
<proteinExistence type="predicted"/>
<dbReference type="SUPFAM" id="SSF52540">
    <property type="entry name" value="P-loop containing nucleoside triphosphate hydrolases"/>
    <property type="match status" value="1"/>
</dbReference>
<dbReference type="InterPro" id="IPR027417">
    <property type="entry name" value="P-loop_NTPase"/>
</dbReference>
<evidence type="ECO:0000313" key="3">
    <source>
        <dbReference type="EMBL" id="MBE9190700.1"/>
    </source>
</evidence>
<reference evidence="3 4" key="1">
    <citation type="submission" date="2020-10" db="EMBL/GenBank/DDBJ databases">
        <authorList>
            <person name="Castelo-Branco R."/>
            <person name="Eusebio N."/>
            <person name="Adriana R."/>
            <person name="Vieira A."/>
            <person name="Brugerolle De Fraissinette N."/>
            <person name="Rezende De Castro R."/>
            <person name="Schneider M.P."/>
            <person name="Vasconcelos V."/>
            <person name="Leao P.N."/>
        </authorList>
    </citation>
    <scope>NUCLEOTIDE SEQUENCE [LARGE SCALE GENOMIC DNA]</scope>
    <source>
        <strain evidence="3 4">LEGE 06123</strain>
    </source>
</reference>
<gene>
    <name evidence="3" type="ORF">IQ230_10105</name>
</gene>
<evidence type="ECO:0000313" key="4">
    <source>
        <dbReference type="Proteomes" id="UP000651156"/>
    </source>
</evidence>